<dbReference type="InterPro" id="IPR011041">
    <property type="entry name" value="Quinoprot_gluc/sorb_DH_b-prop"/>
</dbReference>
<dbReference type="Gene3D" id="2.120.10.30">
    <property type="entry name" value="TolB, C-terminal domain"/>
    <property type="match status" value="1"/>
</dbReference>
<dbReference type="Pfam" id="PF18962">
    <property type="entry name" value="Por_Secre_tail"/>
    <property type="match status" value="1"/>
</dbReference>
<feature type="domain" description="Glucose/Sorbosone dehydrogenase" evidence="3">
    <location>
        <begin position="41"/>
        <end position="364"/>
    </location>
</feature>
<evidence type="ECO:0000313" key="6">
    <source>
        <dbReference type="Proteomes" id="UP001589576"/>
    </source>
</evidence>
<protein>
    <submittedName>
        <fullName evidence="5">PQQ-dependent sugar dehydrogenase</fullName>
    </submittedName>
</protein>
<dbReference type="NCBIfam" id="TIGR04183">
    <property type="entry name" value="Por_Secre_tail"/>
    <property type="match status" value="1"/>
</dbReference>
<dbReference type="PANTHER" id="PTHR19328:SF75">
    <property type="entry name" value="ALDOSE SUGAR DEHYDROGENASE YLII"/>
    <property type="match status" value="1"/>
</dbReference>
<evidence type="ECO:0000313" key="5">
    <source>
        <dbReference type="EMBL" id="MFB9089466.1"/>
    </source>
</evidence>
<keyword evidence="6" id="KW-1185">Reference proteome</keyword>
<gene>
    <name evidence="5" type="ORF">ACFFUU_07645</name>
</gene>
<feature type="signal peptide" evidence="2">
    <location>
        <begin position="1"/>
        <end position="18"/>
    </location>
</feature>
<dbReference type="InterPro" id="IPR011042">
    <property type="entry name" value="6-blade_b-propeller_TolB-like"/>
</dbReference>
<dbReference type="Proteomes" id="UP001589576">
    <property type="component" value="Unassembled WGS sequence"/>
</dbReference>
<comment type="caution">
    <text evidence="5">The sequence shown here is derived from an EMBL/GenBank/DDBJ whole genome shotgun (WGS) entry which is preliminary data.</text>
</comment>
<evidence type="ECO:0000259" key="4">
    <source>
        <dbReference type="Pfam" id="PF18962"/>
    </source>
</evidence>
<evidence type="ECO:0000256" key="1">
    <source>
        <dbReference type="ARBA" id="ARBA00022729"/>
    </source>
</evidence>
<organism evidence="5 6">
    <name type="scientific">Flavobacterium paronense</name>
    <dbReference type="NCBI Taxonomy" id="1392775"/>
    <lineage>
        <taxon>Bacteria</taxon>
        <taxon>Pseudomonadati</taxon>
        <taxon>Bacteroidota</taxon>
        <taxon>Flavobacteriia</taxon>
        <taxon>Flavobacteriales</taxon>
        <taxon>Flavobacteriaceae</taxon>
        <taxon>Flavobacterium</taxon>
    </lineage>
</organism>
<reference evidence="5 6" key="1">
    <citation type="submission" date="2024-09" db="EMBL/GenBank/DDBJ databases">
        <authorList>
            <person name="Sun Q."/>
            <person name="Mori K."/>
        </authorList>
    </citation>
    <scope>NUCLEOTIDE SEQUENCE [LARGE SCALE GENOMIC DNA]</scope>
    <source>
        <strain evidence="5 6">CECT 8460</strain>
    </source>
</reference>
<dbReference type="InterPro" id="IPR012938">
    <property type="entry name" value="Glc/Sorbosone_DH"/>
</dbReference>
<dbReference type="SUPFAM" id="SSF50952">
    <property type="entry name" value="Soluble quinoprotein glucose dehydrogenase"/>
    <property type="match status" value="1"/>
</dbReference>
<dbReference type="EMBL" id="JBHMFB010000016">
    <property type="protein sequence ID" value="MFB9089466.1"/>
    <property type="molecule type" value="Genomic_DNA"/>
</dbReference>
<name>A0ABV5GEA3_9FLAO</name>
<dbReference type="PANTHER" id="PTHR19328">
    <property type="entry name" value="HEDGEHOG-INTERACTING PROTEIN"/>
    <property type="match status" value="1"/>
</dbReference>
<proteinExistence type="predicted"/>
<accession>A0ABV5GEA3</accession>
<evidence type="ECO:0000256" key="2">
    <source>
        <dbReference type="SAM" id="SignalP"/>
    </source>
</evidence>
<keyword evidence="1 2" id="KW-0732">Signal</keyword>
<sequence>MKKLLLLFILLSTLFSNAQTIALQSFATGFSNAVGIVHPPNDSRLFVLQRFGLIRILNSNGTITATPFLDVSTLVSTSPGNERGLLGLAFHPNYATNGIFFINYTDTLGDTVIAKYTVSANPDVANTTATILMTIDQPFSNHNGGCINFGPDGYLYIGMGDGGSSGDPNGYAQNLTVDAANPSRINLGKMLRIDVDTTVGALNYGFPPTNPFINEPGKEAIWAYGLRNPWKFSFNRLNGDLWIGDVGQGAVEEVDKITAPLPTGLNFGWRCYEGNSTYNTSGCAPMSSMVFPVAQYDHSTGCAITGGYLYTGSMYPNFANNYFYTDYCDNKIRTLNAANVVSTTASFTGNFTAFGEDANGELYVAGITNGIIYKIIDSSLGLNDFNKNGLSFYPNPAKTEIFIKNSAETVLSKAKIFDLTGKLVLTKTIENNDSNPSVNITALSSGFYMIAVEDVSGNQYQSKLVVE</sequence>
<dbReference type="InterPro" id="IPR026444">
    <property type="entry name" value="Secre_tail"/>
</dbReference>
<feature type="domain" description="Secretion system C-terminal sorting" evidence="4">
    <location>
        <begin position="393"/>
        <end position="466"/>
    </location>
</feature>
<evidence type="ECO:0000259" key="3">
    <source>
        <dbReference type="Pfam" id="PF07995"/>
    </source>
</evidence>
<dbReference type="RefSeq" id="WP_290286464.1">
    <property type="nucleotide sequence ID" value="NZ_JAUFQN010000019.1"/>
</dbReference>
<dbReference type="Pfam" id="PF07995">
    <property type="entry name" value="GSDH"/>
    <property type="match status" value="1"/>
</dbReference>
<feature type="chain" id="PRO_5045336413" evidence="2">
    <location>
        <begin position="19"/>
        <end position="467"/>
    </location>
</feature>